<feature type="chain" id="PRO_5008900966" evidence="2">
    <location>
        <begin position="18"/>
        <end position="296"/>
    </location>
</feature>
<keyword evidence="2" id="KW-0732">Signal</keyword>
<feature type="compositionally biased region" description="Pro residues" evidence="1">
    <location>
        <begin position="53"/>
        <end position="62"/>
    </location>
</feature>
<dbReference type="PANTHER" id="PTHR37888:SF11">
    <property type="entry name" value="DNA-BINDING BROMODOMAIN-CONTAINING PROTEIN"/>
    <property type="match status" value="1"/>
</dbReference>
<organism evidence="3">
    <name type="scientific">Anthurium amnicola</name>
    <dbReference type="NCBI Taxonomy" id="1678845"/>
    <lineage>
        <taxon>Eukaryota</taxon>
        <taxon>Viridiplantae</taxon>
        <taxon>Streptophyta</taxon>
        <taxon>Embryophyta</taxon>
        <taxon>Tracheophyta</taxon>
        <taxon>Spermatophyta</taxon>
        <taxon>Magnoliopsida</taxon>
        <taxon>Liliopsida</taxon>
        <taxon>Araceae</taxon>
        <taxon>Pothoideae</taxon>
        <taxon>Potheae</taxon>
        <taxon>Anthurium</taxon>
    </lineage>
</organism>
<gene>
    <name evidence="3" type="ORF">g.35010</name>
</gene>
<feature type="compositionally biased region" description="Low complexity" evidence="1">
    <location>
        <begin position="279"/>
        <end position="288"/>
    </location>
</feature>
<evidence type="ECO:0000256" key="2">
    <source>
        <dbReference type="SAM" id="SignalP"/>
    </source>
</evidence>
<feature type="compositionally biased region" description="Pro residues" evidence="1">
    <location>
        <begin position="263"/>
        <end position="273"/>
    </location>
</feature>
<feature type="compositionally biased region" description="Low complexity" evidence="1">
    <location>
        <begin position="100"/>
        <end position="109"/>
    </location>
</feature>
<dbReference type="PANTHER" id="PTHR37888">
    <property type="entry name" value="DNA-BINDING BROMODOMAIN-CONTAINING PROTEIN"/>
    <property type="match status" value="1"/>
</dbReference>
<sequence>LLLLFANAVVFFPTSSTEYIGAVQLRHLVRRQMAMTTTLKPAPSSPAAVEEPVAPPPPPAAAPEPETDPDPQGAGPSPLLDGTSAAPPLVACRKRSSISGKAAAGAAAEVEVKEEEEGKPDTEKEVVEVMEKKRSAVTGSKGLRTNKARGSSCGGGNRSATDGVAEAAIPVAKRRSAVSFLTRMNRGPAGSPNGTLLQTLKASGSVGKGGGGGERRRRRSRLEGRRKAQVSRAASAASGGTPGKQPREQGVPPKRGVGRPPKRPPPPLPPPPAKRGKAVEVAPPARAAAVKKRGRR</sequence>
<feature type="compositionally biased region" description="Polar residues" evidence="1">
    <location>
        <begin position="192"/>
        <end position="202"/>
    </location>
</feature>
<feature type="region of interest" description="Disordered" evidence="1">
    <location>
        <begin position="183"/>
        <end position="296"/>
    </location>
</feature>
<reference evidence="3" key="1">
    <citation type="submission" date="2015-07" db="EMBL/GenBank/DDBJ databases">
        <title>Transcriptome Assembly of Anthurium amnicola.</title>
        <authorList>
            <person name="Suzuki J."/>
        </authorList>
    </citation>
    <scope>NUCLEOTIDE SEQUENCE</scope>
</reference>
<accession>A0A1D1ZES3</accession>
<feature type="region of interest" description="Disordered" evidence="1">
    <location>
        <begin position="38"/>
        <end position="162"/>
    </location>
</feature>
<name>A0A1D1ZES3_9ARAE</name>
<dbReference type="AlphaFoldDB" id="A0A1D1ZES3"/>
<feature type="non-terminal residue" evidence="3">
    <location>
        <position position="1"/>
    </location>
</feature>
<proteinExistence type="predicted"/>
<dbReference type="EMBL" id="GDJX01002567">
    <property type="protein sequence ID" value="JAT65369.1"/>
    <property type="molecule type" value="Transcribed_RNA"/>
</dbReference>
<evidence type="ECO:0000313" key="3">
    <source>
        <dbReference type="EMBL" id="JAT65369.1"/>
    </source>
</evidence>
<evidence type="ECO:0000256" key="1">
    <source>
        <dbReference type="SAM" id="MobiDB-lite"/>
    </source>
</evidence>
<feature type="signal peptide" evidence="2">
    <location>
        <begin position="1"/>
        <end position="17"/>
    </location>
</feature>
<feature type="compositionally biased region" description="Basic and acidic residues" evidence="1">
    <location>
        <begin position="119"/>
        <end position="134"/>
    </location>
</feature>
<feature type="compositionally biased region" description="Low complexity" evidence="1">
    <location>
        <begin position="41"/>
        <end position="52"/>
    </location>
</feature>
<protein>
    <submittedName>
        <fullName evidence="3">Uncharacterized protein</fullName>
    </submittedName>
</protein>